<feature type="transmembrane region" description="Helical" evidence="4">
    <location>
        <begin position="295"/>
        <end position="314"/>
    </location>
</feature>
<reference evidence="6 7" key="1">
    <citation type="journal article" date="2016" name="Mol. Biol. Evol.">
        <title>Comparative Genomics of Early-Diverging Mushroom-Forming Fungi Provides Insights into the Origins of Lignocellulose Decay Capabilities.</title>
        <authorList>
            <person name="Nagy L.G."/>
            <person name="Riley R."/>
            <person name="Tritt A."/>
            <person name="Adam C."/>
            <person name="Daum C."/>
            <person name="Floudas D."/>
            <person name="Sun H."/>
            <person name="Yadav J.S."/>
            <person name="Pangilinan J."/>
            <person name="Larsson K.H."/>
            <person name="Matsuura K."/>
            <person name="Barry K."/>
            <person name="Labutti K."/>
            <person name="Kuo R."/>
            <person name="Ohm R.A."/>
            <person name="Bhattacharya S.S."/>
            <person name="Shirouzu T."/>
            <person name="Yoshinaga Y."/>
            <person name="Martin F.M."/>
            <person name="Grigoriev I.V."/>
            <person name="Hibbett D.S."/>
        </authorList>
    </citation>
    <scope>NUCLEOTIDE SEQUENCE [LARGE SCALE GENOMIC DNA]</scope>
    <source>
        <strain evidence="6 7">HHB12733</strain>
    </source>
</reference>
<dbReference type="Pfam" id="PF07690">
    <property type="entry name" value="MFS_1"/>
    <property type="match status" value="1"/>
</dbReference>
<feature type="transmembrane region" description="Helical" evidence="4">
    <location>
        <begin position="55"/>
        <end position="76"/>
    </location>
</feature>
<dbReference type="PROSITE" id="PS50850">
    <property type="entry name" value="MFS"/>
    <property type="match status" value="1"/>
</dbReference>
<comment type="similarity">
    <text evidence="2">Belongs to the major facilitator superfamily. Monocarboxylate porter (TC 2.A.1.13) family.</text>
</comment>
<name>A0A165J412_9BASI</name>
<evidence type="ECO:0000313" key="7">
    <source>
        <dbReference type="Proteomes" id="UP000076842"/>
    </source>
</evidence>
<dbReference type="GO" id="GO:0022857">
    <property type="term" value="F:transmembrane transporter activity"/>
    <property type="evidence" value="ECO:0007669"/>
    <property type="project" value="InterPro"/>
</dbReference>
<feature type="transmembrane region" description="Helical" evidence="4">
    <location>
        <begin position="321"/>
        <end position="344"/>
    </location>
</feature>
<feature type="transmembrane region" description="Helical" evidence="4">
    <location>
        <begin position="96"/>
        <end position="118"/>
    </location>
</feature>
<evidence type="ECO:0000256" key="2">
    <source>
        <dbReference type="ARBA" id="ARBA00006727"/>
    </source>
</evidence>
<accession>A0A165J412</accession>
<keyword evidence="7" id="KW-1185">Reference proteome</keyword>
<feature type="region of interest" description="Disordered" evidence="3">
    <location>
        <begin position="1"/>
        <end position="46"/>
    </location>
</feature>
<feature type="transmembrane region" description="Helical" evidence="4">
    <location>
        <begin position="350"/>
        <end position="375"/>
    </location>
</feature>
<dbReference type="SUPFAM" id="SSF103473">
    <property type="entry name" value="MFS general substrate transporter"/>
    <property type="match status" value="1"/>
</dbReference>
<dbReference type="PANTHER" id="PTHR11360">
    <property type="entry name" value="MONOCARBOXYLATE TRANSPORTER"/>
    <property type="match status" value="1"/>
</dbReference>
<dbReference type="InterPro" id="IPR036259">
    <property type="entry name" value="MFS_trans_sf"/>
</dbReference>
<keyword evidence="4" id="KW-1133">Transmembrane helix</keyword>
<feature type="transmembrane region" description="Helical" evidence="4">
    <location>
        <begin position="216"/>
        <end position="236"/>
    </location>
</feature>
<feature type="domain" description="Major facilitator superfamily (MFS) profile" evidence="5">
    <location>
        <begin position="260"/>
        <end position="436"/>
    </location>
</feature>
<dbReference type="OrthoDB" id="6509908at2759"/>
<keyword evidence="4" id="KW-0812">Transmembrane</keyword>
<dbReference type="InterPro" id="IPR011701">
    <property type="entry name" value="MFS"/>
</dbReference>
<dbReference type="InterPro" id="IPR020846">
    <property type="entry name" value="MFS_dom"/>
</dbReference>
<proteinExistence type="inferred from homology"/>
<comment type="subcellular location">
    <subcellularLocation>
        <location evidence="1">Membrane</location>
        <topology evidence="1">Multi-pass membrane protein</topology>
    </subcellularLocation>
</comment>
<dbReference type="InParanoid" id="A0A165J412"/>
<feature type="transmembrane region" description="Helical" evidence="4">
    <location>
        <begin position="184"/>
        <end position="204"/>
    </location>
</feature>
<dbReference type="AlphaFoldDB" id="A0A165J412"/>
<gene>
    <name evidence="6" type="ORF">CALCODRAFT_464429</name>
</gene>
<feature type="transmembrane region" description="Helical" evidence="4">
    <location>
        <begin position="387"/>
        <end position="408"/>
    </location>
</feature>
<dbReference type="Proteomes" id="UP000076842">
    <property type="component" value="Unassembled WGS sequence"/>
</dbReference>
<evidence type="ECO:0000256" key="4">
    <source>
        <dbReference type="SAM" id="Phobius"/>
    </source>
</evidence>
<organism evidence="6 7">
    <name type="scientific">Calocera cornea HHB12733</name>
    <dbReference type="NCBI Taxonomy" id="1353952"/>
    <lineage>
        <taxon>Eukaryota</taxon>
        <taxon>Fungi</taxon>
        <taxon>Dikarya</taxon>
        <taxon>Basidiomycota</taxon>
        <taxon>Agaricomycotina</taxon>
        <taxon>Dacrymycetes</taxon>
        <taxon>Dacrymycetales</taxon>
        <taxon>Dacrymycetaceae</taxon>
        <taxon>Calocera</taxon>
    </lineage>
</organism>
<evidence type="ECO:0000259" key="5">
    <source>
        <dbReference type="PROSITE" id="PS50850"/>
    </source>
</evidence>
<keyword evidence="4" id="KW-0472">Membrane</keyword>
<dbReference type="InterPro" id="IPR050327">
    <property type="entry name" value="Proton-linked_MCT"/>
</dbReference>
<protein>
    <submittedName>
        <fullName evidence="6">MFS general substrate transporter</fullName>
    </submittedName>
</protein>
<evidence type="ECO:0000256" key="3">
    <source>
        <dbReference type="SAM" id="MobiDB-lite"/>
    </source>
</evidence>
<dbReference type="GO" id="GO:0016020">
    <property type="term" value="C:membrane"/>
    <property type="evidence" value="ECO:0007669"/>
    <property type="project" value="UniProtKB-SubCell"/>
</dbReference>
<evidence type="ECO:0000256" key="1">
    <source>
        <dbReference type="ARBA" id="ARBA00004141"/>
    </source>
</evidence>
<feature type="transmembrane region" description="Helical" evidence="4">
    <location>
        <begin position="148"/>
        <end position="172"/>
    </location>
</feature>
<dbReference type="EMBL" id="KV423924">
    <property type="protein sequence ID" value="KZT61346.1"/>
    <property type="molecule type" value="Genomic_DNA"/>
</dbReference>
<dbReference type="PANTHER" id="PTHR11360:SF234">
    <property type="entry name" value="MFS-TYPE TRANSPORTER DBAD-RELATED"/>
    <property type="match status" value="1"/>
</dbReference>
<evidence type="ECO:0000313" key="6">
    <source>
        <dbReference type="EMBL" id="KZT61346.1"/>
    </source>
</evidence>
<feature type="transmembrane region" description="Helical" evidence="4">
    <location>
        <begin position="261"/>
        <end position="283"/>
    </location>
</feature>
<sequence length="436" mass="46903">MAEEVSGEAAAVGPSETNTIVDVPSAQGAGDVADQEKGPQPAQPVHTIPDGGLRAWMTVLGSWFMSSVCFGYVNGYGVYQTYYVETLLPSYSASSISWIGSLQTYFLFAVGIITGPLFDRGYFRHMMIGGSVLFVGTLFAQAQVQHDAYYQVFLSQAVGQGLAMGILFLPSMAVIGHHFQKRRALAMGIAVSGSSTGGIIFPIMINNIFNERGYVWGVRAAGFFVLGACLLGNLLMQPRYPPQHTRPPPPSLLKLLRDPPYVISIVGLFLFALGLFFVFFYIQLYTLTQGISDNISFYTLAFVNAASVFGRTVPNLFADKVGVFTVLIPSSLVTGALVFAMFGVKSVGAVVVFCLLYGFFSGAYVSLLTPLMAVLSDHFAEMGIRMGFAFACVGLAALVGTPIDGALIGSGPIYSWWKAEVFSGVRLLSLQRGIRC</sequence>
<dbReference type="Gene3D" id="1.20.1250.20">
    <property type="entry name" value="MFS general substrate transporter like domains"/>
    <property type="match status" value="2"/>
</dbReference>
<feature type="transmembrane region" description="Helical" evidence="4">
    <location>
        <begin position="125"/>
        <end position="142"/>
    </location>
</feature>